<protein>
    <recommendedName>
        <fullName evidence="6">TrbC/VirB2 family protein</fullName>
    </recommendedName>
</protein>
<sequence length="123" mass="12414">MKRLMSRCSAAIKASSPEQRRVVLGSLLAVALVSSSQAFATLTLPITGILCDFFNLMTGQVGYAISGIIVVILGIMWAAGEVSGWVGRGLAVIVGISIALQAATWLGAIQTDGGGTGSGCSGA</sequence>
<dbReference type="InterPro" id="IPR007039">
    <property type="entry name" value="TrbC/VirB2"/>
</dbReference>
<gene>
    <name evidence="3" type="ORF">BLA13014_07134</name>
    <name evidence="2" type="ORF">CFB84_41350</name>
</gene>
<organism evidence="2 4">
    <name type="scientific">Burkholderia aenigmatica</name>
    <dbReference type="NCBI Taxonomy" id="2015348"/>
    <lineage>
        <taxon>Bacteria</taxon>
        <taxon>Pseudomonadati</taxon>
        <taxon>Pseudomonadota</taxon>
        <taxon>Betaproteobacteria</taxon>
        <taxon>Burkholderiales</taxon>
        <taxon>Burkholderiaceae</taxon>
        <taxon>Burkholderia</taxon>
        <taxon>Burkholderia cepacia complex</taxon>
    </lineage>
</organism>
<evidence type="ECO:0000313" key="2">
    <source>
        <dbReference type="EMBL" id="OXI31969.1"/>
    </source>
</evidence>
<dbReference type="EMBL" id="CABVQC010000076">
    <property type="protein sequence ID" value="VWC44175.1"/>
    <property type="molecule type" value="Genomic_DNA"/>
</dbReference>
<feature type="transmembrane region" description="Helical" evidence="1">
    <location>
        <begin position="90"/>
        <end position="109"/>
    </location>
</feature>
<feature type="transmembrane region" description="Helical" evidence="1">
    <location>
        <begin position="56"/>
        <end position="78"/>
    </location>
</feature>
<evidence type="ECO:0008006" key="6">
    <source>
        <dbReference type="Google" id="ProtNLM"/>
    </source>
</evidence>
<evidence type="ECO:0000313" key="3">
    <source>
        <dbReference type="EMBL" id="VWC44175.1"/>
    </source>
</evidence>
<accession>A0A228HPX7</accession>
<reference evidence="4" key="1">
    <citation type="submission" date="2017-06" db="EMBL/GenBank/DDBJ databases">
        <authorList>
            <person name="LiPuma J."/>
            <person name="Spilker T."/>
        </authorList>
    </citation>
    <scope>NUCLEOTIDE SEQUENCE [LARGE SCALE GENOMIC DNA]</scope>
    <source>
        <strain evidence="4">AU17325</strain>
    </source>
</reference>
<dbReference type="Pfam" id="PF04956">
    <property type="entry name" value="TrbC"/>
    <property type="match status" value="1"/>
</dbReference>
<proteinExistence type="predicted"/>
<evidence type="ECO:0000313" key="4">
    <source>
        <dbReference type="Proteomes" id="UP000214600"/>
    </source>
</evidence>
<keyword evidence="1" id="KW-0472">Membrane</keyword>
<dbReference type="Proteomes" id="UP000494261">
    <property type="component" value="Unassembled WGS sequence"/>
</dbReference>
<dbReference type="EMBL" id="NKFA01000041">
    <property type="protein sequence ID" value="OXI31969.1"/>
    <property type="molecule type" value="Genomic_DNA"/>
</dbReference>
<evidence type="ECO:0000313" key="5">
    <source>
        <dbReference type="Proteomes" id="UP000494261"/>
    </source>
</evidence>
<dbReference type="AlphaFoldDB" id="A0A228HPX7"/>
<dbReference type="Proteomes" id="UP000214600">
    <property type="component" value="Unassembled WGS sequence"/>
</dbReference>
<keyword evidence="1" id="KW-1133">Transmembrane helix</keyword>
<name>A0A228HPX7_9BURK</name>
<reference evidence="2 4" key="3">
    <citation type="submission" date="2017-08" db="EMBL/GenBank/DDBJ databases">
        <title>WGS of novel Burkholderia cepaca complex species.</title>
        <authorList>
            <person name="Lipuma J."/>
            <person name="Spilker T."/>
        </authorList>
    </citation>
    <scope>NUCLEOTIDE SEQUENCE [LARGE SCALE GENOMIC DNA]</scope>
    <source>
        <strain evidence="2 4">AU17325</strain>
    </source>
</reference>
<dbReference type="OrthoDB" id="9134021at2"/>
<reference evidence="2" key="2">
    <citation type="submission" date="2017-06" db="EMBL/GenBank/DDBJ databases">
        <authorList>
            <person name="Kim H.J."/>
            <person name="Triplett B.A."/>
        </authorList>
    </citation>
    <scope>NUCLEOTIDE SEQUENCE [LARGE SCALE GENOMIC DNA]</scope>
    <source>
        <strain evidence="2">AU17325</strain>
    </source>
</reference>
<accession>A0A6P2SEM3</accession>
<keyword evidence="1" id="KW-0812">Transmembrane</keyword>
<reference evidence="3 5" key="4">
    <citation type="submission" date="2019-09" db="EMBL/GenBank/DDBJ databases">
        <authorList>
            <person name="Depoorter E."/>
        </authorList>
    </citation>
    <scope>NUCLEOTIDE SEQUENCE [LARGE SCALE GENOMIC DNA]</scope>
    <source>
        <strain evidence="3">LMG 13014</strain>
    </source>
</reference>
<evidence type="ECO:0000256" key="1">
    <source>
        <dbReference type="SAM" id="Phobius"/>
    </source>
</evidence>